<feature type="compositionally biased region" description="Acidic residues" evidence="4">
    <location>
        <begin position="307"/>
        <end position="354"/>
    </location>
</feature>
<feature type="region of interest" description="Disordered" evidence="4">
    <location>
        <begin position="260"/>
        <end position="403"/>
    </location>
</feature>
<feature type="coiled-coil region" evidence="3">
    <location>
        <begin position="507"/>
        <end position="553"/>
    </location>
</feature>
<dbReference type="PANTHER" id="PTHR44943">
    <property type="entry name" value="CELLULOSE SYNTHASE OPERON PROTEIN C"/>
    <property type="match status" value="1"/>
</dbReference>
<proteinExistence type="predicted"/>
<dbReference type="HOGENOM" id="CLU_490701_0_0_0"/>
<evidence type="ECO:0000313" key="5">
    <source>
        <dbReference type="EMBL" id="ADU66562.1"/>
    </source>
</evidence>
<feature type="region of interest" description="Disordered" evidence="4">
    <location>
        <begin position="166"/>
        <end position="244"/>
    </location>
</feature>
<dbReference type="Proteomes" id="UP000002572">
    <property type="component" value="Chromosome"/>
</dbReference>
<protein>
    <submittedName>
        <fullName evidence="5">Uncharacterized protein</fullName>
    </submittedName>
</protein>
<dbReference type="AlphaFoldDB" id="E6W1L3"/>
<keyword evidence="1" id="KW-0677">Repeat</keyword>
<gene>
    <name evidence="5" type="ordered locus">Selin_1835</name>
</gene>
<organism evidence="5 6">
    <name type="scientific">Desulfurispirillum indicum (strain ATCC BAA-1389 / DSM 22839 / S5)</name>
    <dbReference type="NCBI Taxonomy" id="653733"/>
    <lineage>
        <taxon>Bacteria</taxon>
        <taxon>Pseudomonadati</taxon>
        <taxon>Chrysiogenota</taxon>
        <taxon>Chrysiogenia</taxon>
        <taxon>Chrysiogenales</taxon>
        <taxon>Chrysiogenaceae</taxon>
        <taxon>Desulfurispirillum</taxon>
    </lineage>
</organism>
<feature type="compositionally biased region" description="Basic and acidic residues" evidence="4">
    <location>
        <begin position="221"/>
        <end position="230"/>
    </location>
</feature>
<sequence>MSEKPKKKQLEEKVRILTKALSKDPKSRLFVPLAVAYLDLERPKEAEEVCREGINHYRDYYQAYTVLALSLIRQNRNEEAKKALQETVGHTRGNIKATRLLSSLYEEEGDYDQAIECLQQILPYCTAEERTKLEDKIRLMKTNREQQKNAAAEAEAEADDVLDFLESDDEPGAGEPADEDSAAETAQAFNEETPEEAPAYSADEASREEYENLGDQITDAELERQEREAEAEGNTIVLEDEDSDFSSAFGADALMGDMDAPVEDEEETDEDLEDILGDLDSDSVQPTLPTEPVEVEVPEPAEPTGSLEEELSALDTEEISATESPDDEPESFELDEEVPLTGDDFDVEGEDLEDILSLQPEQEAVEEHQPDIPASEPEPEPESMAPHSSMPIPPATPPAEGVEKYLGIPDDIWNSSLEEVARDMDDIIDLGREVLDVKDIRADEQLYKEYAQSLGLDEETDTQQARQHGEHITIDGVDYMPTATLARVFEGQGFPEKALQVYRHMDADQYAEEIAALEQLIARNENDLKRYDLHRSMEAIQAFRKKLQVLEQEGK</sequence>
<dbReference type="STRING" id="653733.Selin_1835"/>
<keyword evidence="2" id="KW-0802">TPR repeat</keyword>
<dbReference type="InterPro" id="IPR051685">
    <property type="entry name" value="Ycf3/AcsC/BcsC/TPR_MFPF"/>
</dbReference>
<evidence type="ECO:0000256" key="2">
    <source>
        <dbReference type="ARBA" id="ARBA00022803"/>
    </source>
</evidence>
<feature type="compositionally biased region" description="Acidic residues" evidence="4">
    <location>
        <begin position="260"/>
        <end position="281"/>
    </location>
</feature>
<keyword evidence="3" id="KW-0175">Coiled coil</keyword>
<dbReference type="EMBL" id="CP002432">
    <property type="protein sequence ID" value="ADU66562.1"/>
    <property type="molecule type" value="Genomic_DNA"/>
</dbReference>
<name>E6W1L3_DESIS</name>
<accession>E6W1L3</accession>
<dbReference type="InterPro" id="IPR019734">
    <property type="entry name" value="TPR_rpt"/>
</dbReference>
<evidence type="ECO:0000256" key="1">
    <source>
        <dbReference type="ARBA" id="ARBA00022737"/>
    </source>
</evidence>
<reference evidence="5 6" key="1">
    <citation type="submission" date="2010-12" db="EMBL/GenBank/DDBJ databases">
        <title>Complete sequence of Desulfurispirillum indicum S5.</title>
        <authorList>
            <consortium name="US DOE Joint Genome Institute"/>
            <person name="Lucas S."/>
            <person name="Copeland A."/>
            <person name="Lapidus A."/>
            <person name="Cheng J.-F."/>
            <person name="Goodwin L."/>
            <person name="Pitluck S."/>
            <person name="Chertkov O."/>
            <person name="Held B."/>
            <person name="Detter J.C."/>
            <person name="Han C."/>
            <person name="Tapia R."/>
            <person name="Land M."/>
            <person name="Hauser L."/>
            <person name="Kyrpides N."/>
            <person name="Ivanova N."/>
            <person name="Mikhailova N."/>
            <person name="Haggblom M."/>
            <person name="Rauschenbach I."/>
            <person name="Bini E."/>
            <person name="Woyke T."/>
        </authorList>
    </citation>
    <scope>NUCLEOTIDE SEQUENCE [LARGE SCALE GENOMIC DNA]</scope>
    <source>
        <strain evidence="6">ATCC BAA-1389 / DSM 22839 / S5</strain>
    </source>
</reference>
<dbReference type="Gene3D" id="1.25.40.10">
    <property type="entry name" value="Tetratricopeptide repeat domain"/>
    <property type="match status" value="1"/>
</dbReference>
<dbReference type="KEGG" id="din:Selin_1835"/>
<dbReference type="Pfam" id="PF14559">
    <property type="entry name" value="TPR_19"/>
    <property type="match status" value="1"/>
</dbReference>
<dbReference type="SMART" id="SM00028">
    <property type="entry name" value="TPR"/>
    <property type="match status" value="3"/>
</dbReference>
<feature type="coiled-coil region" evidence="3">
    <location>
        <begin position="130"/>
        <end position="157"/>
    </location>
</feature>
<evidence type="ECO:0000256" key="4">
    <source>
        <dbReference type="SAM" id="MobiDB-lite"/>
    </source>
</evidence>
<keyword evidence="6" id="KW-1185">Reference proteome</keyword>
<dbReference type="eggNOG" id="COG0457">
    <property type="taxonomic scope" value="Bacteria"/>
</dbReference>
<dbReference type="RefSeq" id="WP_013506442.1">
    <property type="nucleotide sequence ID" value="NC_014836.1"/>
</dbReference>
<dbReference type="InParanoid" id="E6W1L3"/>
<evidence type="ECO:0000256" key="3">
    <source>
        <dbReference type="SAM" id="Coils"/>
    </source>
</evidence>
<dbReference type="SUPFAM" id="SSF48452">
    <property type="entry name" value="TPR-like"/>
    <property type="match status" value="1"/>
</dbReference>
<dbReference type="PANTHER" id="PTHR44943:SF8">
    <property type="entry name" value="TPR REPEAT-CONTAINING PROTEIN MJ0263"/>
    <property type="match status" value="1"/>
</dbReference>
<evidence type="ECO:0000313" key="6">
    <source>
        <dbReference type="Proteomes" id="UP000002572"/>
    </source>
</evidence>
<feature type="compositionally biased region" description="Acidic residues" evidence="4">
    <location>
        <begin position="166"/>
        <end position="182"/>
    </location>
</feature>
<dbReference type="InterPro" id="IPR011990">
    <property type="entry name" value="TPR-like_helical_dom_sf"/>
</dbReference>